<reference evidence="2 3" key="1">
    <citation type="submission" date="2020-02" db="EMBL/GenBank/DDBJ databases">
        <title>Draft genome sequence of Haematococcus lacustris strain NIES-144.</title>
        <authorList>
            <person name="Morimoto D."/>
            <person name="Nakagawa S."/>
            <person name="Yoshida T."/>
            <person name="Sawayama S."/>
        </authorList>
    </citation>
    <scope>NUCLEOTIDE SEQUENCE [LARGE SCALE GENOMIC DNA]</scope>
    <source>
        <strain evidence="2 3">NIES-144</strain>
    </source>
</reference>
<comment type="caution">
    <text evidence="2">The sequence shown here is derived from an EMBL/GenBank/DDBJ whole genome shotgun (WGS) entry which is preliminary data.</text>
</comment>
<dbReference type="Proteomes" id="UP000485058">
    <property type="component" value="Unassembled WGS sequence"/>
</dbReference>
<accession>A0A699YPL9</accession>
<evidence type="ECO:0000313" key="2">
    <source>
        <dbReference type="EMBL" id="GFH12247.1"/>
    </source>
</evidence>
<organism evidence="2 3">
    <name type="scientific">Haematococcus lacustris</name>
    <name type="common">Green alga</name>
    <name type="synonym">Haematococcus pluvialis</name>
    <dbReference type="NCBI Taxonomy" id="44745"/>
    <lineage>
        <taxon>Eukaryota</taxon>
        <taxon>Viridiplantae</taxon>
        <taxon>Chlorophyta</taxon>
        <taxon>core chlorophytes</taxon>
        <taxon>Chlorophyceae</taxon>
        <taxon>CS clade</taxon>
        <taxon>Chlamydomonadales</taxon>
        <taxon>Haematococcaceae</taxon>
        <taxon>Haematococcus</taxon>
    </lineage>
</organism>
<evidence type="ECO:0000256" key="1">
    <source>
        <dbReference type="SAM" id="MobiDB-lite"/>
    </source>
</evidence>
<feature type="region of interest" description="Disordered" evidence="1">
    <location>
        <begin position="60"/>
        <end position="174"/>
    </location>
</feature>
<proteinExistence type="predicted"/>
<evidence type="ECO:0000313" key="3">
    <source>
        <dbReference type="Proteomes" id="UP000485058"/>
    </source>
</evidence>
<dbReference type="EMBL" id="BLLF01000482">
    <property type="protein sequence ID" value="GFH12247.1"/>
    <property type="molecule type" value="Genomic_DNA"/>
</dbReference>
<feature type="non-terminal residue" evidence="2">
    <location>
        <position position="1"/>
    </location>
</feature>
<name>A0A699YPL9_HAELA</name>
<keyword evidence="3" id="KW-1185">Reference proteome</keyword>
<protein>
    <submittedName>
        <fullName evidence="2">Uncharacterized protein</fullName>
    </submittedName>
</protein>
<dbReference type="AlphaFoldDB" id="A0A699YPL9"/>
<gene>
    <name evidence="2" type="ORF">HaLaN_07892</name>
</gene>
<sequence length="200" mass="20509">CRQGPGHVNLVKPRELVLTPRHLGFAMDSSFRSVEGGGLRPGLHEPGLLQGLLVKLSKLVGQGPEGRPGRRSRQGGRREADVSGSGPGEQSGLARDSQGLLSGQGGGGRAPALEQVPEEHDSGTDSPWEGPGPGPGPQQADPGRKPHANASLAPSLGVQGEGAGDGGRAAQEEALSMQQLLNKFHLGEPQGSAATQVWKG</sequence>